<sequence length="169" mass="19490">MCDSKARGGLGFKDVEAFNMSLLAKQAWRMLHNPKFLVAQILKGKYFPASSFLNAKHLIDHPASHSWRTDVVKGEREDRFIWHYTSHGLYSVKTGYCLARNLKLASQSDQEQAGPSSTVLMTSWKHIWKLQVPSNLTIFLWLLFKNRLPTNANIHSKIKNIDPLYFLWS</sequence>
<dbReference type="Pfam" id="PF13966">
    <property type="entry name" value="zf-RVT"/>
    <property type="match status" value="1"/>
</dbReference>
<dbReference type="AlphaFoldDB" id="A0A2C9UUU6"/>
<organism evidence="2">
    <name type="scientific">Manihot esculenta</name>
    <name type="common">Cassava</name>
    <name type="synonym">Jatropha manihot</name>
    <dbReference type="NCBI Taxonomy" id="3983"/>
    <lineage>
        <taxon>Eukaryota</taxon>
        <taxon>Viridiplantae</taxon>
        <taxon>Streptophyta</taxon>
        <taxon>Embryophyta</taxon>
        <taxon>Tracheophyta</taxon>
        <taxon>Spermatophyta</taxon>
        <taxon>Magnoliopsida</taxon>
        <taxon>eudicotyledons</taxon>
        <taxon>Gunneridae</taxon>
        <taxon>Pentapetalae</taxon>
        <taxon>rosids</taxon>
        <taxon>fabids</taxon>
        <taxon>Malpighiales</taxon>
        <taxon>Euphorbiaceae</taxon>
        <taxon>Crotonoideae</taxon>
        <taxon>Manihoteae</taxon>
        <taxon>Manihot</taxon>
    </lineage>
</organism>
<feature type="domain" description="Reverse transcriptase zinc-binding" evidence="1">
    <location>
        <begin position="122"/>
        <end position="159"/>
    </location>
</feature>
<name>A0A2C9UUU6_MANES</name>
<proteinExistence type="predicted"/>
<accession>A0A2C9UUU6</accession>
<evidence type="ECO:0000313" key="2">
    <source>
        <dbReference type="EMBL" id="OAY35264.1"/>
    </source>
</evidence>
<evidence type="ECO:0000259" key="1">
    <source>
        <dbReference type="Pfam" id="PF13966"/>
    </source>
</evidence>
<gene>
    <name evidence="2" type="ORF">MANES_12G085700</name>
</gene>
<dbReference type="EMBL" id="CM004398">
    <property type="protein sequence ID" value="OAY35264.1"/>
    <property type="molecule type" value="Genomic_DNA"/>
</dbReference>
<reference evidence="2" key="1">
    <citation type="submission" date="2016-02" db="EMBL/GenBank/DDBJ databases">
        <title>WGS assembly of Manihot esculenta.</title>
        <authorList>
            <person name="Bredeson J.V."/>
            <person name="Prochnik S.E."/>
            <person name="Lyons J.B."/>
            <person name="Schmutz J."/>
            <person name="Grimwood J."/>
            <person name="Vrebalov J."/>
            <person name="Bart R.S."/>
            <person name="Amuge T."/>
            <person name="Ferguson M.E."/>
            <person name="Green R."/>
            <person name="Putnam N."/>
            <person name="Stites J."/>
            <person name="Rounsley S."/>
            <person name="Rokhsar D.S."/>
        </authorList>
    </citation>
    <scope>NUCLEOTIDE SEQUENCE [LARGE SCALE GENOMIC DNA]</scope>
    <source>
        <tissue evidence="2">Leaf</tissue>
    </source>
</reference>
<dbReference type="InterPro" id="IPR026960">
    <property type="entry name" value="RVT-Znf"/>
</dbReference>
<protein>
    <recommendedName>
        <fullName evidence="1">Reverse transcriptase zinc-binding domain-containing protein</fullName>
    </recommendedName>
</protein>